<dbReference type="EMBL" id="JACHOB010000008">
    <property type="protein sequence ID" value="MBB4660359.1"/>
    <property type="molecule type" value="Genomic_DNA"/>
</dbReference>
<dbReference type="Proteomes" id="UP000563524">
    <property type="component" value="Unassembled WGS sequence"/>
</dbReference>
<name>A0A840I652_9PROT</name>
<keyword evidence="2" id="KW-0732">Signal</keyword>
<comment type="caution">
    <text evidence="3">The sequence shown here is derived from an EMBL/GenBank/DDBJ whole genome shotgun (WGS) entry which is preliminary data.</text>
</comment>
<protein>
    <submittedName>
        <fullName evidence="3">Putative membrane-anchored protein</fullName>
    </submittedName>
</protein>
<keyword evidence="1" id="KW-0472">Membrane</keyword>
<feature type="chain" id="PRO_5032407119" evidence="2">
    <location>
        <begin position="21"/>
        <end position="303"/>
    </location>
</feature>
<sequence length="303" mass="32602">MIRKFAAVAALAALCAVAHAQDTETALADEAAPDARDAAWAEAFQDGLERRTGRIEIADGVAILEVPEDFYFLGPEDAAAVLEEAWGNPEDEAILGMIFPARFSPLDRESWGVSLSYDRDGYVSDDDASSIDYDELLQQMQDGAEAQNAWRQENGYGAVHLLGWAESPSYDPSTSKMFWAKQLRFEGTDVDTLNYNVRALGREGVLNANFIATMGDLAEIKEASPAVMEMISFSAGNRYADYQEGDKVAAYGIAGMVAGGALLAKKSGLIAVALIALKKFGILALAGIGAMFGAVKRLFSKEF</sequence>
<organism evidence="3 4">
    <name type="scientific">Parvularcula dongshanensis</name>
    <dbReference type="NCBI Taxonomy" id="1173995"/>
    <lineage>
        <taxon>Bacteria</taxon>
        <taxon>Pseudomonadati</taxon>
        <taxon>Pseudomonadota</taxon>
        <taxon>Alphaproteobacteria</taxon>
        <taxon>Parvularculales</taxon>
        <taxon>Parvularculaceae</taxon>
        <taxon>Parvularcula</taxon>
    </lineage>
</organism>
<feature type="signal peptide" evidence="2">
    <location>
        <begin position="1"/>
        <end position="20"/>
    </location>
</feature>
<accession>A0A840I652</accession>
<proteinExistence type="predicted"/>
<feature type="transmembrane region" description="Helical" evidence="1">
    <location>
        <begin position="276"/>
        <end position="295"/>
    </location>
</feature>
<evidence type="ECO:0000313" key="3">
    <source>
        <dbReference type="EMBL" id="MBB4660359.1"/>
    </source>
</evidence>
<gene>
    <name evidence="3" type="ORF">GGQ59_002909</name>
</gene>
<evidence type="ECO:0000313" key="4">
    <source>
        <dbReference type="Proteomes" id="UP000563524"/>
    </source>
</evidence>
<evidence type="ECO:0000256" key="1">
    <source>
        <dbReference type="SAM" id="Phobius"/>
    </source>
</evidence>
<dbReference type="RefSeq" id="WP_183819827.1">
    <property type="nucleotide sequence ID" value="NZ_JACHOB010000008.1"/>
</dbReference>
<dbReference type="Pfam" id="PF09935">
    <property type="entry name" value="DUF2167"/>
    <property type="match status" value="1"/>
</dbReference>
<evidence type="ECO:0000256" key="2">
    <source>
        <dbReference type="SAM" id="SignalP"/>
    </source>
</evidence>
<keyword evidence="1" id="KW-1133">Transmembrane helix</keyword>
<dbReference type="InterPro" id="IPR018682">
    <property type="entry name" value="DUF2167_membr"/>
</dbReference>
<dbReference type="AlphaFoldDB" id="A0A840I652"/>
<keyword evidence="4" id="KW-1185">Reference proteome</keyword>
<keyword evidence="1" id="KW-0812">Transmembrane</keyword>
<reference evidence="3 4" key="1">
    <citation type="submission" date="2020-08" db="EMBL/GenBank/DDBJ databases">
        <title>Genomic Encyclopedia of Type Strains, Phase IV (KMG-IV): sequencing the most valuable type-strain genomes for metagenomic binning, comparative biology and taxonomic classification.</title>
        <authorList>
            <person name="Goeker M."/>
        </authorList>
    </citation>
    <scope>NUCLEOTIDE SEQUENCE [LARGE SCALE GENOMIC DNA]</scope>
    <source>
        <strain evidence="3 4">DSM 102850</strain>
    </source>
</reference>